<accession>A0A9W6CWB1</accession>
<dbReference type="Gene3D" id="3.40.50.150">
    <property type="entry name" value="Vaccinia Virus protein VP39"/>
    <property type="match status" value="2"/>
</dbReference>
<sequence>MFERDQHASDGPMTSTLLRTQESMLRELDSRVEFAMRPDLASLVHWKQNNTAPVHRWYRYREGFSPKLIDVLGLGDRILDPFAGSGSVMVGAAERGLSSAGIDVNPLATFVAGVKLAPLSREQIAMVGAHIELIQSGRFATEEWPIPALNIAHKLFEPTIMTAMMQLRRTIEDHVDDDAVHRYLLLAWISSLESVGSYFKEGNGIKYRNMKRAPISYVRRPEGEWQRARFGDDQRAFAVQTYTRRLQDMLEDEGRIDRGAWSPQRIETGNAAEVLPNLHGEMDSILFSPPYANRFDYFEALKVELWFGGFVSTYEELRKLRKSSMRSHLASDLTQPSASLEELSGLIALMDESSYAMRTRVPGLLAGYFDDMRKVLEQCRRLLARGGRVFVVVGNSAYAGVIVPSDALIAEIGRRVGFSNVRVSVVRPLAVAPQQRLRLDGLSQYMRESVVELW</sequence>
<gene>
    <name evidence="1" type="ORF">ARHIZOSPH14_19590</name>
</gene>
<protein>
    <submittedName>
        <fullName evidence="1">Uncharacterized protein</fullName>
    </submittedName>
</protein>
<reference evidence="1" key="1">
    <citation type="submission" date="2022-12" db="EMBL/GenBank/DDBJ databases">
        <title>Reference genome sequencing for broad-spectrum identification of bacterial and archaeal isolates by mass spectrometry.</title>
        <authorList>
            <person name="Sekiguchi Y."/>
            <person name="Tourlousse D.M."/>
        </authorList>
    </citation>
    <scope>NUCLEOTIDE SEQUENCE</scope>
    <source>
        <strain evidence="1">14</strain>
    </source>
</reference>
<name>A0A9W6CWB1_9MICO</name>
<proteinExistence type="predicted"/>
<dbReference type="SUPFAM" id="SSF53335">
    <property type="entry name" value="S-adenosyl-L-methionine-dependent methyltransferases"/>
    <property type="match status" value="1"/>
</dbReference>
<evidence type="ECO:0000313" key="2">
    <source>
        <dbReference type="Proteomes" id="UP001144396"/>
    </source>
</evidence>
<organism evidence="1 2">
    <name type="scientific">Agromyces rhizosphaerae</name>
    <dbReference type="NCBI Taxonomy" id="88374"/>
    <lineage>
        <taxon>Bacteria</taxon>
        <taxon>Bacillati</taxon>
        <taxon>Actinomycetota</taxon>
        <taxon>Actinomycetes</taxon>
        <taxon>Micrococcales</taxon>
        <taxon>Microbacteriaceae</taxon>
        <taxon>Agromyces</taxon>
    </lineage>
</organism>
<comment type="caution">
    <text evidence="1">The sequence shown here is derived from an EMBL/GenBank/DDBJ whole genome shotgun (WGS) entry which is preliminary data.</text>
</comment>
<dbReference type="EMBL" id="BSDP01000001">
    <property type="protein sequence ID" value="GLI27717.1"/>
    <property type="molecule type" value="Genomic_DNA"/>
</dbReference>
<dbReference type="AlphaFoldDB" id="A0A9W6CWB1"/>
<dbReference type="InterPro" id="IPR029063">
    <property type="entry name" value="SAM-dependent_MTases_sf"/>
</dbReference>
<evidence type="ECO:0000313" key="1">
    <source>
        <dbReference type="EMBL" id="GLI27717.1"/>
    </source>
</evidence>
<dbReference type="Proteomes" id="UP001144396">
    <property type="component" value="Unassembled WGS sequence"/>
</dbReference>
<keyword evidence="2" id="KW-1185">Reference proteome</keyword>